<feature type="chain" id="PRO_5042522453" description="Phospholipase A1" evidence="2">
    <location>
        <begin position="18"/>
        <end position="525"/>
    </location>
</feature>
<dbReference type="RefSeq" id="WP_200348113.1">
    <property type="nucleotide sequence ID" value="NZ_NRSJ01000047.1"/>
</dbReference>
<evidence type="ECO:0000256" key="1">
    <source>
        <dbReference type="SAM" id="MobiDB-lite"/>
    </source>
</evidence>
<accession>A0AAJ0U8B3</accession>
<sequence length="525" mass="59004">MARFALARFALARFALAAVLLQPIATTAQVIELGRPAPPLPEAAGGAEPEPEPEEELEDEVKPRMPKRTDRPAAATARPNAALGDDLTAEPKLDPTRSTTGSAFRSAAQPTIELERLWLEAGVLTQDQGQADTSNYLRGDLAAEWVLSSQWSVRLAGRLDGALQTGVDNFDTLELDYGPSYLRYQDQNRRITLGPQIVTWRRVDEIPPTDRLSVQDISRALLDDLEYRRRAVLMARWEEFIGDFKLDFQYIPRFRPAETPRLDSIWSPVNKRRGELIGMPFSPLIAPLVQRGRFEEDAAGDGGWGVRLSRPGRGFDYALTVQETRQSLPYFALDPRVRAQLLANPRDLSGALSAAPDTFVAQYPRTWVVGGDLGLVTEQATWRLEAAWLSDQPATTADLRYITREAIDWVAGVEFYPGDQELRVNLQLGGTQLLDAPSGLLDRQKTLNLFGDLEGGFARDRWRARLRFFAGLAKRDLYLNPQIRFLGWEPHEIYLAYHYFEGTDQTLGGYYQENDFVALGLRTHF</sequence>
<proteinExistence type="predicted"/>
<evidence type="ECO:0008006" key="5">
    <source>
        <dbReference type="Google" id="ProtNLM"/>
    </source>
</evidence>
<protein>
    <recommendedName>
        <fullName evidence="5">Phospholipase A1</fullName>
    </recommendedName>
</protein>
<feature type="compositionally biased region" description="Low complexity" evidence="1">
    <location>
        <begin position="72"/>
        <end position="82"/>
    </location>
</feature>
<name>A0AAJ0U8B3_9GAMM</name>
<keyword evidence="4" id="KW-1185">Reference proteome</keyword>
<comment type="caution">
    <text evidence="3">The sequence shown here is derived from an EMBL/GenBank/DDBJ whole genome shotgun (WGS) entry which is preliminary data.</text>
</comment>
<evidence type="ECO:0000313" key="3">
    <source>
        <dbReference type="EMBL" id="MBK1706645.1"/>
    </source>
</evidence>
<evidence type="ECO:0000256" key="2">
    <source>
        <dbReference type="SAM" id="SignalP"/>
    </source>
</evidence>
<feature type="compositionally biased region" description="Acidic residues" evidence="1">
    <location>
        <begin position="49"/>
        <end position="59"/>
    </location>
</feature>
<dbReference type="EMBL" id="NRSJ01000047">
    <property type="protein sequence ID" value="MBK1706645.1"/>
    <property type="molecule type" value="Genomic_DNA"/>
</dbReference>
<organism evidence="3 4">
    <name type="scientific">Halochromatium glycolicum</name>
    <dbReference type="NCBI Taxonomy" id="85075"/>
    <lineage>
        <taxon>Bacteria</taxon>
        <taxon>Pseudomonadati</taxon>
        <taxon>Pseudomonadota</taxon>
        <taxon>Gammaproteobacteria</taxon>
        <taxon>Chromatiales</taxon>
        <taxon>Chromatiaceae</taxon>
        <taxon>Halochromatium</taxon>
    </lineage>
</organism>
<feature type="region of interest" description="Disordered" evidence="1">
    <location>
        <begin position="36"/>
        <end position="106"/>
    </location>
</feature>
<feature type="compositionally biased region" description="Basic and acidic residues" evidence="1">
    <location>
        <begin position="60"/>
        <end position="71"/>
    </location>
</feature>
<reference evidence="3" key="1">
    <citation type="submission" date="2017-08" db="EMBL/GenBank/DDBJ databases">
        <authorList>
            <person name="Imhoff J.F."/>
            <person name="Rahn T."/>
            <person name="Kuenzel S."/>
            <person name="Neulinger S.C."/>
        </authorList>
    </citation>
    <scope>NUCLEOTIDE SEQUENCE</scope>
    <source>
        <strain evidence="3">DSM 11080</strain>
    </source>
</reference>
<dbReference type="Proteomes" id="UP001296776">
    <property type="component" value="Unassembled WGS sequence"/>
</dbReference>
<dbReference type="AlphaFoldDB" id="A0AAJ0U8B3"/>
<evidence type="ECO:0000313" key="4">
    <source>
        <dbReference type="Proteomes" id="UP001296776"/>
    </source>
</evidence>
<keyword evidence="2" id="KW-0732">Signal</keyword>
<feature type="signal peptide" evidence="2">
    <location>
        <begin position="1"/>
        <end position="17"/>
    </location>
</feature>
<reference evidence="3" key="2">
    <citation type="journal article" date="2020" name="Microorganisms">
        <title>Osmotic Adaptation and Compatible Solute Biosynthesis of Phototrophic Bacteria as Revealed from Genome Analyses.</title>
        <authorList>
            <person name="Imhoff J.F."/>
            <person name="Rahn T."/>
            <person name="Kunzel S."/>
            <person name="Keller A."/>
            <person name="Neulinger S.C."/>
        </authorList>
    </citation>
    <scope>NUCLEOTIDE SEQUENCE</scope>
    <source>
        <strain evidence="3">DSM 11080</strain>
    </source>
</reference>
<gene>
    <name evidence="3" type="ORF">CKO40_19370</name>
</gene>